<reference evidence="2" key="1">
    <citation type="submission" date="2018-06" db="EMBL/GenBank/DDBJ databases">
        <authorList>
            <person name="Zhirakovskaya E."/>
        </authorList>
    </citation>
    <scope>NUCLEOTIDE SEQUENCE [LARGE SCALE GENOMIC DNA]</scope>
</reference>
<dbReference type="KEGG" id="vg:54997815"/>
<evidence type="ECO:0000313" key="1">
    <source>
        <dbReference type="EMBL" id="AXH49053.1"/>
    </source>
</evidence>
<name>A0A345L1A1_9CAUD</name>
<dbReference type="Proteomes" id="UP000258434">
    <property type="component" value="Segment"/>
</dbReference>
<dbReference type="EMBL" id="MH536812">
    <property type="protein sequence ID" value="AXH49053.1"/>
    <property type="molecule type" value="Genomic_DNA"/>
</dbReference>
<dbReference type="GeneID" id="54997815"/>
<keyword evidence="2" id="KW-1185">Reference proteome</keyword>
<organism evidence="1 2">
    <name type="scientific">Gordonia phage Apricot</name>
    <dbReference type="NCBI Taxonomy" id="2250319"/>
    <lineage>
        <taxon>Viruses</taxon>
        <taxon>Duplodnaviria</taxon>
        <taxon>Heunggongvirae</taxon>
        <taxon>Uroviricota</taxon>
        <taxon>Caudoviricetes</taxon>
        <taxon>Apricotvirus</taxon>
        <taxon>Apricotvirus apricot</taxon>
    </lineage>
</organism>
<accession>A0A345L1A1</accession>
<proteinExistence type="predicted"/>
<evidence type="ECO:0000313" key="2">
    <source>
        <dbReference type="Proteomes" id="UP000258434"/>
    </source>
</evidence>
<gene>
    <name evidence="1" type="primary">94</name>
    <name evidence="1" type="ORF">SEA_APRICOT_94</name>
</gene>
<protein>
    <recommendedName>
        <fullName evidence="3">DNA binding protein</fullName>
    </recommendedName>
</protein>
<dbReference type="RefSeq" id="YP_009806942.1">
    <property type="nucleotide sequence ID" value="NC_048018.1"/>
</dbReference>
<sequence length="74" mass="8622">MIHPPQSMVNVDARNYPAHVERRNLRLADTNHAGQISTRCPDCRTPMDVGWERFHTPVFQTHRQCYTCTTKETP</sequence>
<evidence type="ECO:0008006" key="3">
    <source>
        <dbReference type="Google" id="ProtNLM"/>
    </source>
</evidence>